<dbReference type="InterPro" id="IPR004158">
    <property type="entry name" value="DUF247_pln"/>
</dbReference>
<sequence>MDPGTVGVKFVKRRNCSSLDVSFENGVMKIPPLCIYECIVPILRNLIAFEQCFLETSNHVTFYADLMDDNLIDAPEDVKLLHDAEILRIGVSNQKEVARFFNWLCTQGQS</sequence>
<reference evidence="1" key="2">
    <citation type="submission" date="2023-06" db="EMBL/GenBank/DDBJ databases">
        <authorList>
            <person name="Ma L."/>
            <person name="Liu K.-W."/>
            <person name="Li Z."/>
            <person name="Hsiao Y.-Y."/>
            <person name="Qi Y."/>
            <person name="Fu T."/>
            <person name="Tang G."/>
            <person name="Zhang D."/>
            <person name="Sun W.-H."/>
            <person name="Liu D.-K."/>
            <person name="Li Y."/>
            <person name="Chen G.-Z."/>
            <person name="Liu X.-D."/>
            <person name="Liao X.-Y."/>
            <person name="Jiang Y.-T."/>
            <person name="Yu X."/>
            <person name="Hao Y."/>
            <person name="Huang J."/>
            <person name="Zhao X.-W."/>
            <person name="Ke S."/>
            <person name="Chen Y.-Y."/>
            <person name="Wu W.-L."/>
            <person name="Hsu J.-L."/>
            <person name="Lin Y.-F."/>
            <person name="Huang M.-D."/>
            <person name="Li C.-Y."/>
            <person name="Huang L."/>
            <person name="Wang Z.-W."/>
            <person name="Zhao X."/>
            <person name="Zhong W.-Y."/>
            <person name="Peng D.-H."/>
            <person name="Ahmad S."/>
            <person name="Lan S."/>
            <person name="Zhang J.-S."/>
            <person name="Tsai W.-C."/>
            <person name="Van De Peer Y."/>
            <person name="Liu Z.-J."/>
        </authorList>
    </citation>
    <scope>NUCLEOTIDE SEQUENCE</scope>
    <source>
        <strain evidence="1">CP</strain>
        <tissue evidence="1">Leaves</tissue>
    </source>
</reference>
<gene>
    <name evidence="1" type="ORF">QJS10_CPB22g01293</name>
</gene>
<dbReference type="EMBL" id="JAUJYO010000022">
    <property type="protein sequence ID" value="KAK1282547.1"/>
    <property type="molecule type" value="Genomic_DNA"/>
</dbReference>
<dbReference type="Proteomes" id="UP001180020">
    <property type="component" value="Unassembled WGS sequence"/>
</dbReference>
<evidence type="ECO:0000313" key="2">
    <source>
        <dbReference type="Proteomes" id="UP001180020"/>
    </source>
</evidence>
<dbReference type="Pfam" id="PF03140">
    <property type="entry name" value="DUF247"/>
    <property type="match status" value="1"/>
</dbReference>
<comment type="caution">
    <text evidence="1">The sequence shown here is derived from an EMBL/GenBank/DDBJ whole genome shotgun (WGS) entry which is preliminary data.</text>
</comment>
<reference evidence="1" key="1">
    <citation type="journal article" date="2023" name="Nat. Commun.">
        <title>Diploid and tetraploid genomes of Acorus and the evolution of monocots.</title>
        <authorList>
            <person name="Ma L."/>
            <person name="Liu K.W."/>
            <person name="Li Z."/>
            <person name="Hsiao Y.Y."/>
            <person name="Qi Y."/>
            <person name="Fu T."/>
            <person name="Tang G.D."/>
            <person name="Zhang D."/>
            <person name="Sun W.H."/>
            <person name="Liu D.K."/>
            <person name="Li Y."/>
            <person name="Chen G.Z."/>
            <person name="Liu X.D."/>
            <person name="Liao X.Y."/>
            <person name="Jiang Y.T."/>
            <person name="Yu X."/>
            <person name="Hao Y."/>
            <person name="Huang J."/>
            <person name="Zhao X.W."/>
            <person name="Ke S."/>
            <person name="Chen Y.Y."/>
            <person name="Wu W.L."/>
            <person name="Hsu J.L."/>
            <person name="Lin Y.F."/>
            <person name="Huang M.D."/>
            <person name="Li C.Y."/>
            <person name="Huang L."/>
            <person name="Wang Z.W."/>
            <person name="Zhao X."/>
            <person name="Zhong W.Y."/>
            <person name="Peng D.H."/>
            <person name="Ahmad S."/>
            <person name="Lan S."/>
            <person name="Zhang J.S."/>
            <person name="Tsai W.C."/>
            <person name="Van de Peer Y."/>
            <person name="Liu Z.J."/>
        </authorList>
    </citation>
    <scope>NUCLEOTIDE SEQUENCE</scope>
    <source>
        <strain evidence="1">CP</strain>
    </source>
</reference>
<dbReference type="PANTHER" id="PTHR31170">
    <property type="entry name" value="BNAC04G53230D PROTEIN"/>
    <property type="match status" value="1"/>
</dbReference>
<dbReference type="AlphaFoldDB" id="A0AAV9C2B2"/>
<evidence type="ECO:0000313" key="1">
    <source>
        <dbReference type="EMBL" id="KAK1282547.1"/>
    </source>
</evidence>
<organism evidence="1 2">
    <name type="scientific">Acorus calamus</name>
    <name type="common">Sweet flag</name>
    <dbReference type="NCBI Taxonomy" id="4465"/>
    <lineage>
        <taxon>Eukaryota</taxon>
        <taxon>Viridiplantae</taxon>
        <taxon>Streptophyta</taxon>
        <taxon>Embryophyta</taxon>
        <taxon>Tracheophyta</taxon>
        <taxon>Spermatophyta</taxon>
        <taxon>Magnoliopsida</taxon>
        <taxon>Liliopsida</taxon>
        <taxon>Acoraceae</taxon>
        <taxon>Acorus</taxon>
    </lineage>
</organism>
<accession>A0AAV9C2B2</accession>
<protein>
    <submittedName>
        <fullName evidence="1">Uncharacterized protein</fullName>
    </submittedName>
</protein>
<keyword evidence="2" id="KW-1185">Reference proteome</keyword>
<dbReference type="PANTHER" id="PTHR31170:SF25">
    <property type="entry name" value="BNAA09G04570D PROTEIN"/>
    <property type="match status" value="1"/>
</dbReference>
<proteinExistence type="predicted"/>
<name>A0AAV9C2B2_ACOCL</name>